<evidence type="ECO:0000256" key="1">
    <source>
        <dbReference type="ARBA" id="ARBA00022737"/>
    </source>
</evidence>
<dbReference type="InterPro" id="IPR002110">
    <property type="entry name" value="Ankyrin_rpt"/>
</dbReference>
<dbReference type="EMBL" id="FJOG01000078">
    <property type="protein sequence ID" value="CZR69730.1"/>
    <property type="molecule type" value="Genomic_DNA"/>
</dbReference>
<dbReference type="PRINTS" id="PR01415">
    <property type="entry name" value="ANKYRIN"/>
</dbReference>
<dbReference type="Gene3D" id="3.40.50.1820">
    <property type="entry name" value="alpha/beta hydrolase"/>
    <property type="match status" value="1"/>
</dbReference>
<dbReference type="OrthoDB" id="5086500at2759"/>
<accession>A0A1L7XXK2</accession>
<dbReference type="InterPro" id="IPR027417">
    <property type="entry name" value="P-loop_NTPase"/>
</dbReference>
<dbReference type="SMART" id="SM00248">
    <property type="entry name" value="ANK"/>
    <property type="match status" value="4"/>
</dbReference>
<keyword evidence="5" id="KW-1185">Reference proteome</keyword>
<dbReference type="InterPro" id="IPR029058">
    <property type="entry name" value="AB_hydrolase_fold"/>
</dbReference>
<feature type="domain" description="Nephrocystin 3-like N-terminal" evidence="3">
    <location>
        <begin position="328"/>
        <end position="511"/>
    </location>
</feature>
<dbReference type="PROSITE" id="PS50088">
    <property type="entry name" value="ANK_REPEAT"/>
    <property type="match status" value="2"/>
</dbReference>
<gene>
    <name evidence="4" type="ORF">PAC_19630</name>
</gene>
<dbReference type="PROSITE" id="PS50297">
    <property type="entry name" value="ANK_REP_REGION"/>
    <property type="match status" value="2"/>
</dbReference>
<feature type="repeat" description="ANK" evidence="2">
    <location>
        <begin position="913"/>
        <end position="945"/>
    </location>
</feature>
<dbReference type="STRING" id="576137.A0A1L7XXK2"/>
<reference evidence="4 5" key="1">
    <citation type="submission" date="2016-03" db="EMBL/GenBank/DDBJ databases">
        <authorList>
            <person name="Ploux O."/>
        </authorList>
    </citation>
    <scope>NUCLEOTIDE SEQUENCE [LARGE SCALE GENOMIC DNA]</scope>
    <source>
        <strain evidence="4 5">UAMH 11012</strain>
    </source>
</reference>
<evidence type="ECO:0000313" key="4">
    <source>
        <dbReference type="EMBL" id="CZR69730.1"/>
    </source>
</evidence>
<proteinExistence type="predicted"/>
<dbReference type="PANTHER" id="PTHR10039:SF16">
    <property type="entry name" value="GPI INOSITOL-DEACYLASE"/>
    <property type="match status" value="1"/>
</dbReference>
<dbReference type="Pfam" id="PF12796">
    <property type="entry name" value="Ank_2"/>
    <property type="match status" value="1"/>
</dbReference>
<dbReference type="InterPro" id="IPR036770">
    <property type="entry name" value="Ankyrin_rpt-contain_sf"/>
</dbReference>
<keyword evidence="2" id="KW-0040">ANK repeat</keyword>
<dbReference type="SUPFAM" id="SSF48403">
    <property type="entry name" value="Ankyrin repeat"/>
    <property type="match status" value="1"/>
</dbReference>
<dbReference type="AlphaFoldDB" id="A0A1L7XXK2"/>
<dbReference type="Gene3D" id="3.40.50.300">
    <property type="entry name" value="P-loop containing nucleotide triphosphate hydrolases"/>
    <property type="match status" value="1"/>
</dbReference>
<dbReference type="SUPFAM" id="SSF53474">
    <property type="entry name" value="alpha/beta-Hydrolases"/>
    <property type="match status" value="1"/>
</dbReference>
<protein>
    <recommendedName>
        <fullName evidence="3">Nephrocystin 3-like N-terminal domain-containing protein</fullName>
    </recommendedName>
</protein>
<dbReference type="InterPro" id="IPR056884">
    <property type="entry name" value="NPHP3-like_N"/>
</dbReference>
<dbReference type="Gene3D" id="1.25.40.20">
    <property type="entry name" value="Ankyrin repeat-containing domain"/>
    <property type="match status" value="1"/>
</dbReference>
<sequence length="1206" mass="136063">MQPLRQLYPNPPATASDDAAKVDIFAVHGLNPRSKEDADHAWDTWRTPAGPQGRLWLRDELPESVPESRIFLYVYNSTAVYGKDRGTFIDKANELLEAIRTDREGVETRPIVLLGHSLGGQLIKQALINAHNNPKYTPIKHATTGLAFFATPHHGGDRMLVSLGGIAAKIAAAVGFQKGDNVLETLKDGSLFSDILQEHWRHQSLKYDIVSFWGDNDSIVSRESARFSMSGDRENIVKLNANHSSVCKFGLSQTDQDNFKLVRMNIKDLYKKALKHSELSILPLSTGQERRLFAGEGGSRNETIPDWISPIPYWLHHAAMRKGILPRSGEWLFEKREFQEWQTSIAGPSSVLWLRGIPGSGKSRLIACAIEHLKEHLFSHGLSDFAYFYCLRSGAETERSNPEEVIRSIFRQLAFEKEPINQMKPAIQFQYMRKEELSRRERHPIEMFSQGEIISMLADICKGTTTTIIIDALDELEWTQRGYLFDTFEAINDAMKKCESDGTVRLLMSTREDPDIVARLANYRNIYIGMDDNKLDIERFVTRELETAIRHGTLTVSSEFRKEVEDTLNARAQAMFRWVTLQINWICGAKSYKAAKRRLYELPKTLEESYQVIWNDILENMDPEDVQIARRAISFLLSSENTLSTSSFLLAISYDTDSTSSPIRTSGELISKDTLLGVCRNLLIEDQELDIFRMAHFSVHEFFSKKLEFSPLVNHEVALDLYTAILASDDGIEGTSHNNASLTADIIVNDSNGSEHDVVVRNLILHAQIFWIHHIQKFGHEGPQETLKNKVKRFMFNGQSASLALQLLSASGYRTIQNVRRIRRFSKIYEGLLPKLEALKDCSSDMTSLPASLTCVLGLSWLLNMEEVARHIQSSVRNDVGDVQITISANFGYTLLVQYMLDHGFPADLKGRNKRTPLHIAAQNGYINMVELLVLGRADVNYHECGSTPLQEAIEKRHLGVIKILLDAGADTEIRNSRGENALLRATSLALTFAGMEYYQEMVQLFLRNIGLTTKNNDGVSSFDVALQGKCQPLLDMFLTKITTLDLHQPWICPAVRADSSSSVIFLLENGSDVNAIESGFKTALDYALEAASKPLLRILLSYHAKSNLQWDIDSSYIQQWAKEPWFSSLIQAVAGDTISLPWSQGLHIYEGQQQCEGCRHHGENTPYLTIVVPEGFQEVQAVIFELDCRGYKGERPFTKQSISTN</sequence>
<dbReference type="PANTHER" id="PTHR10039">
    <property type="entry name" value="AMELOGENIN"/>
    <property type="match status" value="1"/>
</dbReference>
<name>A0A1L7XXK2_9HELO</name>
<dbReference type="Proteomes" id="UP000184330">
    <property type="component" value="Unassembled WGS sequence"/>
</dbReference>
<dbReference type="SUPFAM" id="SSF52540">
    <property type="entry name" value="P-loop containing nucleoside triphosphate hydrolases"/>
    <property type="match status" value="1"/>
</dbReference>
<dbReference type="Pfam" id="PF24883">
    <property type="entry name" value="NPHP3_N"/>
    <property type="match status" value="1"/>
</dbReference>
<evidence type="ECO:0000256" key="2">
    <source>
        <dbReference type="PROSITE-ProRule" id="PRU00023"/>
    </source>
</evidence>
<organism evidence="4 5">
    <name type="scientific">Phialocephala subalpina</name>
    <dbReference type="NCBI Taxonomy" id="576137"/>
    <lineage>
        <taxon>Eukaryota</taxon>
        <taxon>Fungi</taxon>
        <taxon>Dikarya</taxon>
        <taxon>Ascomycota</taxon>
        <taxon>Pezizomycotina</taxon>
        <taxon>Leotiomycetes</taxon>
        <taxon>Helotiales</taxon>
        <taxon>Mollisiaceae</taxon>
        <taxon>Phialocephala</taxon>
        <taxon>Phialocephala fortinii species complex</taxon>
    </lineage>
</organism>
<evidence type="ECO:0000313" key="5">
    <source>
        <dbReference type="Proteomes" id="UP000184330"/>
    </source>
</evidence>
<evidence type="ECO:0000259" key="3">
    <source>
        <dbReference type="Pfam" id="PF24883"/>
    </source>
</evidence>
<feature type="repeat" description="ANK" evidence="2">
    <location>
        <begin position="945"/>
        <end position="977"/>
    </location>
</feature>
<keyword evidence="1" id="KW-0677">Repeat</keyword>